<dbReference type="InterPro" id="IPR001849">
    <property type="entry name" value="PH_domain"/>
</dbReference>
<accession>A0A8C3HLS3</accession>
<keyword evidence="5" id="KW-1185">Reference proteome</keyword>
<proteinExistence type="inferred from homology"/>
<dbReference type="PANTHER" id="PTHR14392:SF4">
    <property type="entry name" value="PROTEIN NIBAN 3"/>
    <property type="match status" value="1"/>
</dbReference>
<gene>
    <name evidence="4" type="primary">NIBAN3</name>
</gene>
<dbReference type="Ensembl" id="ENSCPBT00000023223.1">
    <property type="protein sequence ID" value="ENSCPBP00000019731.1"/>
    <property type="gene ID" value="ENSCPBG00000014220.1"/>
</dbReference>
<dbReference type="Ensembl" id="ENSCPBT00000023222.1">
    <property type="protein sequence ID" value="ENSCPBP00000019730.1"/>
    <property type="gene ID" value="ENSCPBG00000014220.1"/>
</dbReference>
<dbReference type="CDD" id="cd23949">
    <property type="entry name" value="Niban-like"/>
    <property type="match status" value="1"/>
</dbReference>
<sequence>MGGRYSSPLDGRQRRYLRGRSDATVKNFMPYYQRQLATTFLRRVSKELDPQGKPALQLLQSKLQKPPDALLHEGFLMQYNGDTCKWKKSYFILLGNCTLEWFDSKEAQGKGYKPRGSTTLSGYLLVTSLSEYNRLIDSLCQGLVVDYTHRDQDPLNGPPEEFLLFLYHPFRKSFCFCANSAKSQHTWKSVLRDGIRYCSTVLQRQDSFEVEAFLEAVRFYRQEKGSYGAGDLLLGTEPEILSNVLMEDLLPVLQSQVPPNLKGSESRKKQTWCQFLEEVYTLVLSQVSSEFLDFQRENEKLHIQLEKKIRPDLDQMLILKDQISIKLQAVIQNPVESCCRQGVEPDLDCVMEELIRPISLGFDVVRSLFADRIDELIRHVQSLPTTIFQEEVLTLGEMPWKPGFMEPCYEKANLYKDSLQGLKEKFGFHGVASLVLRAQNLMQQLMQNSVHTFHQLSEQHLSLATNHSQITQTLEKIKTRVLKKFDYDSSSTRKQFAQEWLVQIFLPFLLKNLEPRCKLELPKYENYVFADFSGIINVENIYEEMVLAVLQQAVTKALKEASSQNRHNLYSDSFSCVLDSVDNLLQQDRVQNHSEIRTGALGGNATSDTVNLISCQVSETTSDKKAWKYEGSSAGVANPPTDKGQICPVTSHCHKEAEKSLRVLPDGRNWRHEKALEPDMRSSCITESAGHVAEKTVVVSEAEINMCTGDPNKNKCNDKSWNPFARSKDLQEPQNIINEHSVDKAAVEKIEEEWGRAVFEQGGQGQDGELELNPAWIKGSGQCGKNNQKYRELLQDQEGPCKESCNYTFFASTNMSKNQSPTPDSTNSDNSQANCWPNTNSFQVMGLDRDTYRDNGGLTEGKLQRSATNHVASIEWDGDKLGENRSSWEMQTVSVGEGKCRVEEACNGQMISHCPFSVKEMRDATWTHRLQEHGDEMITELHVQKLVPAQDLERKICQLELGHNVHEEFKGHRHAGGLAEGKSAPFLLTGSLRYEDEHEGPVPGHQEESNQVTCQTLQSQQEMNKEEMTEADFNEIDKTVFLECLSIAIEMEIFQTDLLEMDLEDNRDQGSGCQQTEPLK</sequence>
<dbReference type="Gene3D" id="2.30.29.30">
    <property type="entry name" value="Pleckstrin-homology domain (PH domain)/Phosphotyrosine-binding domain (PTB)"/>
    <property type="match status" value="1"/>
</dbReference>
<dbReference type="InterPro" id="IPR059060">
    <property type="entry name" value="Niban_1/2/3_dom"/>
</dbReference>
<evidence type="ECO:0000256" key="2">
    <source>
        <dbReference type="SAM" id="MobiDB-lite"/>
    </source>
</evidence>
<feature type="domain" description="PH" evidence="3">
    <location>
        <begin position="69"/>
        <end position="196"/>
    </location>
</feature>
<feature type="region of interest" description="Disordered" evidence="2">
    <location>
        <begin position="815"/>
        <end position="834"/>
    </location>
</feature>
<evidence type="ECO:0000256" key="1">
    <source>
        <dbReference type="ARBA" id="ARBA00010251"/>
    </source>
</evidence>
<name>A0A8C3HLS3_CHRPI</name>
<organism evidence="4 5">
    <name type="scientific">Chrysemys picta bellii</name>
    <name type="common">Western painted turtle</name>
    <name type="synonym">Emys bellii</name>
    <dbReference type="NCBI Taxonomy" id="8478"/>
    <lineage>
        <taxon>Eukaryota</taxon>
        <taxon>Metazoa</taxon>
        <taxon>Chordata</taxon>
        <taxon>Craniata</taxon>
        <taxon>Vertebrata</taxon>
        <taxon>Euteleostomi</taxon>
        <taxon>Archelosauria</taxon>
        <taxon>Testudinata</taxon>
        <taxon>Testudines</taxon>
        <taxon>Cryptodira</taxon>
        <taxon>Durocryptodira</taxon>
        <taxon>Testudinoidea</taxon>
        <taxon>Emydidae</taxon>
        <taxon>Chrysemys</taxon>
    </lineage>
</organism>
<evidence type="ECO:0000313" key="4">
    <source>
        <dbReference type="Ensembl" id="ENSCPBP00000019731.1"/>
    </source>
</evidence>
<dbReference type="Proteomes" id="UP000694380">
    <property type="component" value="Unplaced"/>
</dbReference>
<dbReference type="GeneTree" id="ENSGT00940000154149"/>
<dbReference type="SUPFAM" id="SSF50729">
    <property type="entry name" value="PH domain-like"/>
    <property type="match status" value="1"/>
</dbReference>
<dbReference type="InterPro" id="IPR011993">
    <property type="entry name" value="PH-like_dom_sf"/>
</dbReference>
<dbReference type="Pfam" id="PF26086">
    <property type="entry name" value="Niban2"/>
    <property type="match status" value="1"/>
</dbReference>
<evidence type="ECO:0000259" key="3">
    <source>
        <dbReference type="PROSITE" id="PS50003"/>
    </source>
</evidence>
<comment type="similarity">
    <text evidence="1">Belongs to the Niban family.</text>
</comment>
<dbReference type="PROSITE" id="PS50003">
    <property type="entry name" value="PH_DOMAIN"/>
    <property type="match status" value="1"/>
</dbReference>
<evidence type="ECO:0000313" key="5">
    <source>
        <dbReference type="Proteomes" id="UP000694380"/>
    </source>
</evidence>
<dbReference type="PANTHER" id="PTHR14392">
    <property type="entry name" value="NIBAN FAMILY MEMBER"/>
    <property type="match status" value="1"/>
</dbReference>
<dbReference type="AlphaFoldDB" id="A0A8C3HLS3"/>
<dbReference type="SMART" id="SM00233">
    <property type="entry name" value="PH"/>
    <property type="match status" value="1"/>
</dbReference>
<dbReference type="Pfam" id="PF26089">
    <property type="entry name" value="PH_Niban2"/>
    <property type="match status" value="1"/>
</dbReference>
<protein>
    <recommendedName>
        <fullName evidence="3">PH domain-containing protein</fullName>
    </recommendedName>
</protein>
<reference evidence="4" key="1">
    <citation type="submission" date="2025-05" db="UniProtKB">
        <authorList>
            <consortium name="Ensembl"/>
        </authorList>
    </citation>
    <scope>IDENTIFICATION</scope>
</reference>
<dbReference type="InterPro" id="IPR026088">
    <property type="entry name" value="Niban-like"/>
</dbReference>